<dbReference type="SUPFAM" id="SSF58104">
    <property type="entry name" value="Methyl-accepting chemotaxis protein (MCP) signaling domain"/>
    <property type="match status" value="1"/>
</dbReference>
<feature type="coiled-coil region" evidence="4">
    <location>
        <begin position="425"/>
        <end position="462"/>
    </location>
</feature>
<feature type="transmembrane region" description="Helical" evidence="5">
    <location>
        <begin position="12"/>
        <end position="33"/>
    </location>
</feature>
<sequence length="684" mass="75710">MLVLKNMDLKWKISIILTIIVIAVMSAVSFFTYSYTQTIMSNQIDQRIDLIRQNQREEILSNLNRLKERTDYFASFEDIYNLVNMSNYYVEDGELIDLAGGGWLSTFTNRANLLKDNNRMFDETQFSYVTTADGIVLVDSRIEGENNIYDYAGKAMPEDQFKNISSEEVHIINGEPHVLFGSEIKKETAEGEEVIGYYVMATNLEVFYSETLESLENVSAFSLVNNNGYILSSFDKSLMGSKIEDQWFTEQINSQQESAVRVGDSRTQYFDQISEKYGIYMAIDVPQEVINGPVNNIRNIILIIALIGVVILFVANYLLLNWQLRPLKTLIEAFNKLASGNLNNEVLLNESTDKDDEIGKLSKAFNNMVQEFKKVILNINQASDEVEESSSYLKEVSTEVGDVSTQVAQSINDVASGADDQAASVDNINQQIKTLAADIDKLKESNQEVESLAEEMETAAAGGKTEMDRVSSQMAKIRNAIQEVASGISNLETISNEIDEILNIINNIAEQTNLLALNAAIEAARAGEAGRGFSVVADEIRELAEESVNSAGEIRKLVEDVKVETQTASSRMDDGLEEIKNGENVVSSAEDSFADIENKIKNASTGIESSIKIVADVDSYTEKIVREVGEIASISEETSANTEEVAAASQEQNASIEEITSLADSLADMASNLNQLVNRFDLSS</sequence>
<evidence type="ECO:0000256" key="3">
    <source>
        <dbReference type="PROSITE-ProRule" id="PRU00284"/>
    </source>
</evidence>
<comment type="similarity">
    <text evidence="2">Belongs to the methyl-accepting chemotaxis (MCP) protein family.</text>
</comment>
<keyword evidence="5" id="KW-1133">Transmembrane helix</keyword>
<gene>
    <name evidence="8" type="ORF">C7957_10984</name>
</gene>
<keyword evidence="4" id="KW-0175">Coiled coil</keyword>
<dbReference type="SMART" id="SM00304">
    <property type="entry name" value="HAMP"/>
    <property type="match status" value="2"/>
</dbReference>
<dbReference type="Pfam" id="PF00672">
    <property type="entry name" value="HAMP"/>
    <property type="match status" value="1"/>
</dbReference>
<reference evidence="8 9" key="1">
    <citation type="submission" date="2019-03" db="EMBL/GenBank/DDBJ databases">
        <title>Subsurface microbial communities from deep shales in Ohio and West Virginia, USA.</title>
        <authorList>
            <person name="Wrighton K."/>
        </authorList>
    </citation>
    <scope>NUCLEOTIDE SEQUENCE [LARGE SCALE GENOMIC DNA]</scope>
    <source>
        <strain evidence="8 9">MSL 7</strain>
    </source>
</reference>
<comment type="caution">
    <text evidence="8">The sequence shown here is derived from an EMBL/GenBank/DDBJ whole genome shotgun (WGS) entry which is preliminary data.</text>
</comment>
<evidence type="ECO:0000256" key="5">
    <source>
        <dbReference type="SAM" id="Phobius"/>
    </source>
</evidence>
<evidence type="ECO:0000313" key="9">
    <source>
        <dbReference type="Proteomes" id="UP000295176"/>
    </source>
</evidence>
<dbReference type="PANTHER" id="PTHR32089">
    <property type="entry name" value="METHYL-ACCEPTING CHEMOTAXIS PROTEIN MCPB"/>
    <property type="match status" value="1"/>
</dbReference>
<evidence type="ECO:0000259" key="6">
    <source>
        <dbReference type="PROSITE" id="PS50111"/>
    </source>
</evidence>
<proteinExistence type="inferred from homology"/>
<organism evidence="8 9">
    <name type="scientific">Halanaerobium saccharolyticum</name>
    <dbReference type="NCBI Taxonomy" id="43595"/>
    <lineage>
        <taxon>Bacteria</taxon>
        <taxon>Bacillati</taxon>
        <taxon>Bacillota</taxon>
        <taxon>Clostridia</taxon>
        <taxon>Halanaerobiales</taxon>
        <taxon>Halanaerobiaceae</taxon>
        <taxon>Halanaerobium</taxon>
    </lineage>
</organism>
<name>A0A4R6S628_9FIRM</name>
<dbReference type="Proteomes" id="UP000295176">
    <property type="component" value="Unassembled WGS sequence"/>
</dbReference>
<evidence type="ECO:0000256" key="1">
    <source>
        <dbReference type="ARBA" id="ARBA00023224"/>
    </source>
</evidence>
<protein>
    <submittedName>
        <fullName evidence="8">Methyl-accepting chemotaxis protein</fullName>
    </submittedName>
</protein>
<feature type="domain" description="Methyl-accepting transducer" evidence="6">
    <location>
        <begin position="396"/>
        <end position="653"/>
    </location>
</feature>
<dbReference type="PROSITE" id="PS50885">
    <property type="entry name" value="HAMP"/>
    <property type="match status" value="1"/>
</dbReference>
<dbReference type="Gene3D" id="1.10.287.950">
    <property type="entry name" value="Methyl-accepting chemotaxis protein"/>
    <property type="match status" value="1"/>
</dbReference>
<keyword evidence="5" id="KW-0472">Membrane</keyword>
<dbReference type="EMBL" id="SNXX01000009">
    <property type="protein sequence ID" value="TDP95309.1"/>
    <property type="molecule type" value="Genomic_DNA"/>
</dbReference>
<dbReference type="InterPro" id="IPR003660">
    <property type="entry name" value="HAMP_dom"/>
</dbReference>
<dbReference type="AlphaFoldDB" id="A0A4R6S628"/>
<dbReference type="Gene3D" id="6.10.340.10">
    <property type="match status" value="1"/>
</dbReference>
<dbReference type="PROSITE" id="PS50111">
    <property type="entry name" value="CHEMOTAXIS_TRANSDUC_2"/>
    <property type="match status" value="1"/>
</dbReference>
<evidence type="ECO:0000259" key="7">
    <source>
        <dbReference type="PROSITE" id="PS50885"/>
    </source>
</evidence>
<feature type="transmembrane region" description="Helical" evidence="5">
    <location>
        <begin position="300"/>
        <end position="320"/>
    </location>
</feature>
<keyword evidence="1 3" id="KW-0807">Transducer</keyword>
<evidence type="ECO:0000313" key="8">
    <source>
        <dbReference type="EMBL" id="TDP95309.1"/>
    </source>
</evidence>
<dbReference type="InterPro" id="IPR004089">
    <property type="entry name" value="MCPsignal_dom"/>
</dbReference>
<dbReference type="CDD" id="cd06225">
    <property type="entry name" value="HAMP"/>
    <property type="match status" value="1"/>
</dbReference>
<keyword evidence="5" id="KW-0812">Transmembrane</keyword>
<evidence type="ECO:0000256" key="2">
    <source>
        <dbReference type="ARBA" id="ARBA00029447"/>
    </source>
</evidence>
<dbReference type="CDD" id="cd11386">
    <property type="entry name" value="MCP_signal"/>
    <property type="match status" value="1"/>
</dbReference>
<accession>A0A4R6S628</accession>
<feature type="domain" description="HAMP" evidence="7">
    <location>
        <begin position="321"/>
        <end position="377"/>
    </location>
</feature>
<dbReference type="GO" id="GO:0016020">
    <property type="term" value="C:membrane"/>
    <property type="evidence" value="ECO:0007669"/>
    <property type="project" value="InterPro"/>
</dbReference>
<dbReference type="Pfam" id="PF00015">
    <property type="entry name" value="MCPsignal"/>
    <property type="match status" value="1"/>
</dbReference>
<dbReference type="PANTHER" id="PTHR32089:SF112">
    <property type="entry name" value="LYSOZYME-LIKE PROTEIN-RELATED"/>
    <property type="match status" value="1"/>
</dbReference>
<dbReference type="GO" id="GO:0007165">
    <property type="term" value="P:signal transduction"/>
    <property type="evidence" value="ECO:0007669"/>
    <property type="project" value="UniProtKB-KW"/>
</dbReference>
<dbReference type="SMART" id="SM00283">
    <property type="entry name" value="MA"/>
    <property type="match status" value="1"/>
</dbReference>
<evidence type="ECO:0000256" key="4">
    <source>
        <dbReference type="SAM" id="Coils"/>
    </source>
</evidence>